<keyword evidence="4 7" id="KW-0812">Transmembrane</keyword>
<evidence type="ECO:0000256" key="4">
    <source>
        <dbReference type="ARBA" id="ARBA00022692"/>
    </source>
</evidence>
<gene>
    <name evidence="8" type="ORF">CJ305_17490</name>
</gene>
<dbReference type="NCBIfam" id="TIGR00937">
    <property type="entry name" value="2A51"/>
    <property type="match status" value="1"/>
</dbReference>
<evidence type="ECO:0000313" key="8">
    <source>
        <dbReference type="EMBL" id="PHQ27924.1"/>
    </source>
</evidence>
<feature type="transmembrane region" description="Helical" evidence="7">
    <location>
        <begin position="227"/>
        <end position="245"/>
    </location>
</feature>
<keyword evidence="9" id="KW-1185">Reference proteome</keyword>
<evidence type="ECO:0000256" key="5">
    <source>
        <dbReference type="ARBA" id="ARBA00022989"/>
    </source>
</evidence>
<dbReference type="OrthoDB" id="9788907at2"/>
<comment type="caution">
    <text evidence="8">The sequence shown here is derived from an EMBL/GenBank/DDBJ whole genome shotgun (WGS) entry which is preliminary data.</text>
</comment>
<dbReference type="AlphaFoldDB" id="A0A2G1VMG6"/>
<dbReference type="PANTHER" id="PTHR33567">
    <property type="entry name" value="CHROMATE ION TRANSPORTER (EUROFUNG)"/>
    <property type="match status" value="1"/>
</dbReference>
<keyword evidence="5 7" id="KW-1133">Transmembrane helix</keyword>
<dbReference type="PANTHER" id="PTHR33567:SF3">
    <property type="entry name" value="CHROMATE ION TRANSPORTER (EUROFUNG)"/>
    <property type="match status" value="1"/>
</dbReference>
<protein>
    <submittedName>
        <fullName evidence="8">Chromate transporter</fullName>
    </submittedName>
</protein>
<comment type="similarity">
    <text evidence="2">Belongs to the chromate ion transporter (CHR) (TC 2.A.51) family.</text>
</comment>
<feature type="transmembrane region" description="Helical" evidence="7">
    <location>
        <begin position="328"/>
        <end position="357"/>
    </location>
</feature>
<keyword evidence="6 7" id="KW-0472">Membrane</keyword>
<dbReference type="Pfam" id="PF02417">
    <property type="entry name" value="Chromate_transp"/>
    <property type="match status" value="2"/>
</dbReference>
<feature type="transmembrane region" description="Helical" evidence="7">
    <location>
        <begin position="89"/>
        <end position="112"/>
    </location>
</feature>
<dbReference type="InterPro" id="IPR014047">
    <property type="entry name" value="Chr_Tranpt_l_chain"/>
</dbReference>
<feature type="transmembrane region" description="Helical" evidence="7">
    <location>
        <begin position="369"/>
        <end position="394"/>
    </location>
</feature>
<dbReference type="PIRSF" id="PIRSF004810">
    <property type="entry name" value="ChrA"/>
    <property type="match status" value="1"/>
</dbReference>
<evidence type="ECO:0000256" key="2">
    <source>
        <dbReference type="ARBA" id="ARBA00005262"/>
    </source>
</evidence>
<reference evidence="8 9" key="1">
    <citation type="submission" date="2017-08" db="EMBL/GenBank/DDBJ databases">
        <title>The whole genome shortgun sequences of strain Leeuwenhoekiella nanhaiensis G18 from the South China Sea.</title>
        <authorList>
            <person name="Liu Q."/>
        </authorList>
    </citation>
    <scope>NUCLEOTIDE SEQUENCE [LARGE SCALE GENOMIC DNA]</scope>
    <source>
        <strain evidence="8 9">G18</strain>
    </source>
</reference>
<sequence length="455" mass="50466">MPGEFNPNKKRELPFREALKVWVKVAIHSFGGPAGQIAVMHKILVEEKKWISENRFLHALNYCMLLPGPEAQQLVTYIGWLLHKTKGGLVAGLLFILPGFISILVLSILYAAYRTVSIVDAIFFGIKPAVLAIVIGAVIKIGKRALKNEVMIIMAALAFVAIFFFEVDFPYIVLAAGLTGFIGGKFWEEKFHVIKGHEDSTGQGKDYLIDSHIQQTKPSFKNTLRTILLYLSLWAFPLVLIVLWVGVDSIFFAEGVFFSKTAVVTFGGAYSVLAYIAQKAVEDYGWLKSGEMLDGLGMAETTPGPLIQVVQFVGFMGAYRFAGTMDPLLAGILASLVVTWVTFVPCFLFIFTGAPYIEYLRGNKNLTTALSGITAAVVGVVLNLGVWFSIYTLFGEVNESRSFGIRWLIPEWETINIPSLIIGLIAAFVYFILKWDMLKTIIISIACGILYYFIF</sequence>
<proteinExistence type="inferred from homology"/>
<evidence type="ECO:0000256" key="1">
    <source>
        <dbReference type="ARBA" id="ARBA00004651"/>
    </source>
</evidence>
<dbReference type="Proteomes" id="UP000229433">
    <property type="component" value="Unassembled WGS sequence"/>
</dbReference>
<dbReference type="EMBL" id="NQXA01000024">
    <property type="protein sequence ID" value="PHQ27924.1"/>
    <property type="molecule type" value="Genomic_DNA"/>
</dbReference>
<organism evidence="8 9">
    <name type="scientific">Leeuwenhoekiella nanhaiensis</name>
    <dbReference type="NCBI Taxonomy" id="1655491"/>
    <lineage>
        <taxon>Bacteria</taxon>
        <taxon>Pseudomonadati</taxon>
        <taxon>Bacteroidota</taxon>
        <taxon>Flavobacteriia</taxon>
        <taxon>Flavobacteriales</taxon>
        <taxon>Flavobacteriaceae</taxon>
        <taxon>Leeuwenhoekiella</taxon>
    </lineage>
</organism>
<dbReference type="RefSeq" id="WP_099647598.1">
    <property type="nucleotide sequence ID" value="NZ_KZ319304.1"/>
</dbReference>
<feature type="transmembrane region" description="Helical" evidence="7">
    <location>
        <begin position="257"/>
        <end position="277"/>
    </location>
</feature>
<accession>A0A2G1VMG6</accession>
<evidence type="ECO:0000256" key="3">
    <source>
        <dbReference type="ARBA" id="ARBA00022475"/>
    </source>
</evidence>
<name>A0A2G1VMG6_9FLAO</name>
<dbReference type="InterPro" id="IPR003370">
    <property type="entry name" value="Chromate_transpt"/>
</dbReference>
<comment type="subcellular location">
    <subcellularLocation>
        <location evidence="1">Cell membrane</location>
        <topology evidence="1">Multi-pass membrane protein</topology>
    </subcellularLocation>
</comment>
<keyword evidence="3" id="KW-1003">Cell membrane</keyword>
<feature type="transmembrane region" description="Helical" evidence="7">
    <location>
        <begin position="414"/>
        <end position="433"/>
    </location>
</feature>
<feature type="transmembrane region" description="Helical" evidence="7">
    <location>
        <begin position="146"/>
        <end position="165"/>
    </location>
</feature>
<feature type="transmembrane region" description="Helical" evidence="7">
    <location>
        <begin position="118"/>
        <end position="139"/>
    </location>
</feature>
<evidence type="ECO:0000256" key="6">
    <source>
        <dbReference type="ARBA" id="ARBA00023136"/>
    </source>
</evidence>
<dbReference type="GO" id="GO:0005886">
    <property type="term" value="C:plasma membrane"/>
    <property type="evidence" value="ECO:0007669"/>
    <property type="project" value="UniProtKB-SubCell"/>
</dbReference>
<dbReference type="GO" id="GO:0015109">
    <property type="term" value="F:chromate transmembrane transporter activity"/>
    <property type="evidence" value="ECO:0007669"/>
    <property type="project" value="InterPro"/>
</dbReference>
<evidence type="ECO:0000313" key="9">
    <source>
        <dbReference type="Proteomes" id="UP000229433"/>
    </source>
</evidence>
<evidence type="ECO:0000256" key="7">
    <source>
        <dbReference type="SAM" id="Phobius"/>
    </source>
</evidence>
<feature type="transmembrane region" description="Helical" evidence="7">
    <location>
        <begin position="438"/>
        <end position="454"/>
    </location>
</feature>